<dbReference type="Proteomes" id="UP000091979">
    <property type="component" value="Unassembled WGS sequence"/>
</dbReference>
<evidence type="ECO:0000313" key="4">
    <source>
        <dbReference type="Proteomes" id="UP000091979"/>
    </source>
</evidence>
<dbReference type="STRING" id="1560234.SP90_06395"/>
<keyword evidence="4" id="KW-1185">Reference proteome</keyword>
<dbReference type="InterPro" id="IPR052163">
    <property type="entry name" value="DGC-Regulatory_Protein"/>
</dbReference>
<gene>
    <name evidence="3" type="ORF">SP90_06395</name>
</gene>
<dbReference type="RefSeq" id="WP_066853751.1">
    <property type="nucleotide sequence ID" value="NZ_JXMS01000009.1"/>
</dbReference>
<organism evidence="3 4">
    <name type="scientific">Halodesulfovibrio spirochaetisodalis</name>
    <dbReference type="NCBI Taxonomy" id="1560234"/>
    <lineage>
        <taxon>Bacteria</taxon>
        <taxon>Pseudomonadati</taxon>
        <taxon>Thermodesulfobacteriota</taxon>
        <taxon>Desulfovibrionia</taxon>
        <taxon>Desulfovibrionales</taxon>
        <taxon>Desulfovibrionaceae</taxon>
        <taxon>Halodesulfovibrio</taxon>
    </lineage>
</organism>
<reference evidence="3 4" key="1">
    <citation type="submission" date="2015-01" db="EMBL/GenBank/DDBJ databases">
        <title>Desulfovibrio sp. JC271 draft genome sequence.</title>
        <authorList>
            <person name="Shivani Y."/>
            <person name="Subhash Y."/>
            <person name="Sasikala C."/>
            <person name="Ramana C.V."/>
        </authorList>
    </citation>
    <scope>NUCLEOTIDE SEQUENCE [LARGE SCALE GENOMIC DNA]</scope>
    <source>
        <strain evidence="3 4">JC271</strain>
    </source>
</reference>
<dbReference type="Gene3D" id="3.30.450.20">
    <property type="entry name" value="PAS domain"/>
    <property type="match status" value="2"/>
</dbReference>
<dbReference type="Pfam" id="PF21623">
    <property type="entry name" value="HK_sensor_dom_bact"/>
    <property type="match status" value="1"/>
</dbReference>
<comment type="caution">
    <text evidence="3">The sequence shown here is derived from an EMBL/GenBank/DDBJ whole genome shotgun (WGS) entry which is preliminary data.</text>
</comment>
<dbReference type="CDD" id="cd01949">
    <property type="entry name" value="GGDEF"/>
    <property type="match status" value="1"/>
</dbReference>
<dbReference type="FunFam" id="3.30.70.270:FF:000001">
    <property type="entry name" value="Diguanylate cyclase domain protein"/>
    <property type="match status" value="1"/>
</dbReference>
<dbReference type="AlphaFoldDB" id="A0A1B7XEL3"/>
<protein>
    <recommendedName>
        <fullName evidence="2">GGDEF domain-containing protein</fullName>
    </recommendedName>
</protein>
<name>A0A1B7XEL3_9BACT</name>
<dbReference type="InterPro" id="IPR029787">
    <property type="entry name" value="Nucleotide_cyclase"/>
</dbReference>
<dbReference type="PATRIC" id="fig|1560234.3.peg.3255"/>
<dbReference type="SMART" id="SM00267">
    <property type="entry name" value="GGDEF"/>
    <property type="match status" value="1"/>
</dbReference>
<feature type="transmembrane region" description="Helical" evidence="1">
    <location>
        <begin position="331"/>
        <end position="350"/>
    </location>
</feature>
<dbReference type="PANTHER" id="PTHR46663">
    <property type="entry name" value="DIGUANYLATE CYCLASE DGCT-RELATED"/>
    <property type="match status" value="1"/>
</dbReference>
<dbReference type="NCBIfam" id="TIGR00254">
    <property type="entry name" value="GGDEF"/>
    <property type="match status" value="1"/>
</dbReference>
<keyword evidence="1" id="KW-0812">Transmembrane</keyword>
<dbReference type="OrthoDB" id="5413461at2"/>
<dbReference type="SUPFAM" id="SSF55073">
    <property type="entry name" value="Nucleotide cyclase"/>
    <property type="match status" value="1"/>
</dbReference>
<dbReference type="Gene3D" id="3.30.70.270">
    <property type="match status" value="1"/>
</dbReference>
<dbReference type="SUPFAM" id="SSF103190">
    <property type="entry name" value="Sensory domain-like"/>
    <property type="match status" value="2"/>
</dbReference>
<accession>A0A1B7XEL3</accession>
<dbReference type="GO" id="GO:0003824">
    <property type="term" value="F:catalytic activity"/>
    <property type="evidence" value="ECO:0007669"/>
    <property type="project" value="UniProtKB-ARBA"/>
</dbReference>
<feature type="transmembrane region" description="Helical" evidence="1">
    <location>
        <begin position="7"/>
        <end position="29"/>
    </location>
</feature>
<dbReference type="Pfam" id="PF00990">
    <property type="entry name" value="GGDEF"/>
    <property type="match status" value="1"/>
</dbReference>
<dbReference type="InterPro" id="IPR048760">
    <property type="entry name" value="VP0354-like_sensor_dom"/>
</dbReference>
<sequence>MLSARFLKPYLVVVCTCCYVIFLAITLVYQDKVASKEELLMVDQKRAVSIRKNSLMGDFDIPFADVRLLAEILTNRSQQTAFDEDEARSLLYSFADNKRDYGQVRFLDIHGKEIIRINRGQGTMYQVAQDKLQEKAHRGYIQSSSKLERGEVYVSPLDLNIENKQVEVPYEPVIRFTSPVYGVGNTRIGLVALNFYAANMLDNFQSVVSESLSNVMLLNDQGYWLVSDDQKLCWSFMFLQEEQSLYKTSFAFHYPEVWKLTQENPSGQTRNEKGLFTWTTVNPIFSIILKNVQGQRAYPAVSVNPYHWVVVQHVSEQQLVAMENEIYRICAWAWGILCIVTAVALWFTFLSAQQSQEHREELEVLAHNDWLTGLSNLPHVFSKLEAACMRAAQSAVPFSLMYIDLDDFKFVNDRFGHEAGNIVLRHVATVLRKHVRMTDTVARIGGDEYVILLENLADTSKAEEIAAQLLVAFEEPVALEYGNRVYVKASIGIAAWSQDVVSADDLMKRADVAMYNAKHGGKNRIAVFSHEKEPVAV</sequence>
<dbReference type="CDD" id="cd18773">
    <property type="entry name" value="PDC1_HK_sensor"/>
    <property type="match status" value="1"/>
</dbReference>
<feature type="domain" description="GGDEF" evidence="2">
    <location>
        <begin position="396"/>
        <end position="530"/>
    </location>
</feature>
<evidence type="ECO:0000259" key="2">
    <source>
        <dbReference type="PROSITE" id="PS50887"/>
    </source>
</evidence>
<dbReference type="InterPro" id="IPR000160">
    <property type="entry name" value="GGDEF_dom"/>
</dbReference>
<evidence type="ECO:0000313" key="3">
    <source>
        <dbReference type="EMBL" id="OBQ52612.1"/>
    </source>
</evidence>
<dbReference type="InterPro" id="IPR029151">
    <property type="entry name" value="Sensor-like_sf"/>
</dbReference>
<evidence type="ECO:0000256" key="1">
    <source>
        <dbReference type="SAM" id="Phobius"/>
    </source>
</evidence>
<keyword evidence="1" id="KW-0472">Membrane</keyword>
<keyword evidence="1" id="KW-1133">Transmembrane helix</keyword>
<dbReference type="EMBL" id="JXMS01000009">
    <property type="protein sequence ID" value="OBQ52612.1"/>
    <property type="molecule type" value="Genomic_DNA"/>
</dbReference>
<dbReference type="PROSITE" id="PS50887">
    <property type="entry name" value="GGDEF"/>
    <property type="match status" value="1"/>
</dbReference>
<dbReference type="InterPro" id="IPR043128">
    <property type="entry name" value="Rev_trsase/Diguanyl_cyclase"/>
</dbReference>
<dbReference type="PANTHER" id="PTHR46663:SF2">
    <property type="entry name" value="GGDEF DOMAIN-CONTAINING PROTEIN"/>
    <property type="match status" value="1"/>
</dbReference>
<proteinExistence type="predicted"/>